<comment type="similarity">
    <text evidence="1">Belongs to the metallo-dependent hydrolases superfamily. CpsB/CapC family.</text>
</comment>
<dbReference type="Gene3D" id="3.20.20.140">
    <property type="entry name" value="Metal-dependent hydrolases"/>
    <property type="match status" value="1"/>
</dbReference>
<sequence length="254" mass="27915">MSDATPTPTTEPPLPATGRLDLHAHLIPDVDDGSRSYDETVALVQRLKRADYSGSVCTPHVWPELFPDNTPAKIADLTAGLRGHLADNGIDYTLWDGGELRLFEGVTAWLKANGVPTLGPSRAVLCDFWEAEWPTFVDEAFEWMLSEGYQPLLAHPERIPMTEGLEAELDRVQALGVMLQGNLRCLTDEESPLSRLRARAYLQDGRYSVMALDVHRADSLDSRIDGLGLGAELVGAELIDELTMAAPRKLLQIA</sequence>
<dbReference type="SUPFAM" id="SSF89550">
    <property type="entry name" value="PHP domain-like"/>
    <property type="match status" value="1"/>
</dbReference>
<protein>
    <recommendedName>
        <fullName evidence="2">protein-tyrosine-phosphatase</fullName>
        <ecNumber evidence="2">3.1.3.48</ecNumber>
    </recommendedName>
</protein>
<gene>
    <name evidence="5" type="primary">cpsB</name>
    <name evidence="5" type="ORF">Pan265_11620</name>
</gene>
<evidence type="ECO:0000256" key="4">
    <source>
        <dbReference type="ARBA" id="ARBA00051722"/>
    </source>
</evidence>
<dbReference type="OrthoDB" id="9788539at2"/>
<dbReference type="InterPro" id="IPR016667">
    <property type="entry name" value="Caps_polysacc_synth_CpsB/CapC"/>
</dbReference>
<accession>A0A518BWF5</accession>
<dbReference type="InterPro" id="IPR016195">
    <property type="entry name" value="Pol/histidinol_Pase-like"/>
</dbReference>
<dbReference type="Pfam" id="PF19567">
    <property type="entry name" value="CpsB_CapC"/>
    <property type="match status" value="1"/>
</dbReference>
<dbReference type="RefSeq" id="WP_145445467.1">
    <property type="nucleotide sequence ID" value="NZ_CP036280.1"/>
</dbReference>
<organism evidence="5 6">
    <name type="scientific">Mucisphaera calidilacus</name>
    <dbReference type="NCBI Taxonomy" id="2527982"/>
    <lineage>
        <taxon>Bacteria</taxon>
        <taxon>Pseudomonadati</taxon>
        <taxon>Planctomycetota</taxon>
        <taxon>Phycisphaerae</taxon>
        <taxon>Phycisphaerales</taxon>
        <taxon>Phycisphaeraceae</taxon>
        <taxon>Mucisphaera</taxon>
    </lineage>
</organism>
<reference evidence="5 6" key="1">
    <citation type="submission" date="2019-02" db="EMBL/GenBank/DDBJ databases">
        <title>Deep-cultivation of Planctomycetes and their phenomic and genomic characterization uncovers novel biology.</title>
        <authorList>
            <person name="Wiegand S."/>
            <person name="Jogler M."/>
            <person name="Boedeker C."/>
            <person name="Pinto D."/>
            <person name="Vollmers J."/>
            <person name="Rivas-Marin E."/>
            <person name="Kohn T."/>
            <person name="Peeters S.H."/>
            <person name="Heuer A."/>
            <person name="Rast P."/>
            <person name="Oberbeckmann S."/>
            <person name="Bunk B."/>
            <person name="Jeske O."/>
            <person name="Meyerdierks A."/>
            <person name="Storesund J.E."/>
            <person name="Kallscheuer N."/>
            <person name="Luecker S."/>
            <person name="Lage O.M."/>
            <person name="Pohl T."/>
            <person name="Merkel B.J."/>
            <person name="Hornburger P."/>
            <person name="Mueller R.-W."/>
            <person name="Bruemmer F."/>
            <person name="Labrenz M."/>
            <person name="Spormann A.M."/>
            <person name="Op den Camp H."/>
            <person name="Overmann J."/>
            <person name="Amann R."/>
            <person name="Jetten M.S.M."/>
            <person name="Mascher T."/>
            <person name="Medema M.H."/>
            <person name="Devos D.P."/>
            <person name="Kaster A.-K."/>
            <person name="Ovreas L."/>
            <person name="Rohde M."/>
            <person name="Galperin M.Y."/>
            <person name="Jogler C."/>
        </authorList>
    </citation>
    <scope>NUCLEOTIDE SEQUENCE [LARGE SCALE GENOMIC DNA]</scope>
    <source>
        <strain evidence="5 6">Pan265</strain>
    </source>
</reference>
<dbReference type="GO" id="GO:0030145">
    <property type="term" value="F:manganese ion binding"/>
    <property type="evidence" value="ECO:0007669"/>
    <property type="project" value="InterPro"/>
</dbReference>
<evidence type="ECO:0000313" key="6">
    <source>
        <dbReference type="Proteomes" id="UP000320386"/>
    </source>
</evidence>
<keyword evidence="3 5" id="KW-0378">Hydrolase</keyword>
<dbReference type="PANTHER" id="PTHR39181:SF1">
    <property type="entry name" value="TYROSINE-PROTEIN PHOSPHATASE YWQE"/>
    <property type="match status" value="1"/>
</dbReference>
<comment type="catalytic activity">
    <reaction evidence="4">
        <text>O-phospho-L-tyrosyl-[protein] + H2O = L-tyrosyl-[protein] + phosphate</text>
        <dbReference type="Rhea" id="RHEA:10684"/>
        <dbReference type="Rhea" id="RHEA-COMP:10136"/>
        <dbReference type="Rhea" id="RHEA-COMP:20101"/>
        <dbReference type="ChEBI" id="CHEBI:15377"/>
        <dbReference type="ChEBI" id="CHEBI:43474"/>
        <dbReference type="ChEBI" id="CHEBI:46858"/>
        <dbReference type="ChEBI" id="CHEBI:61978"/>
        <dbReference type="EC" id="3.1.3.48"/>
    </reaction>
</comment>
<dbReference type="KEGG" id="mcad:Pan265_11620"/>
<name>A0A518BWF5_9BACT</name>
<evidence type="ECO:0000313" key="5">
    <source>
        <dbReference type="EMBL" id="QDU71313.1"/>
    </source>
</evidence>
<keyword evidence="6" id="KW-1185">Reference proteome</keyword>
<evidence type="ECO:0000256" key="2">
    <source>
        <dbReference type="ARBA" id="ARBA00013064"/>
    </source>
</evidence>
<proteinExistence type="inferred from homology"/>
<dbReference type="GO" id="GO:0004725">
    <property type="term" value="F:protein tyrosine phosphatase activity"/>
    <property type="evidence" value="ECO:0007669"/>
    <property type="project" value="UniProtKB-EC"/>
</dbReference>
<dbReference type="EMBL" id="CP036280">
    <property type="protein sequence ID" value="QDU71313.1"/>
    <property type="molecule type" value="Genomic_DNA"/>
</dbReference>
<dbReference type="Proteomes" id="UP000320386">
    <property type="component" value="Chromosome"/>
</dbReference>
<evidence type="ECO:0000256" key="1">
    <source>
        <dbReference type="ARBA" id="ARBA00005750"/>
    </source>
</evidence>
<dbReference type="EC" id="3.1.3.48" evidence="2"/>
<dbReference type="PANTHER" id="PTHR39181">
    <property type="entry name" value="TYROSINE-PROTEIN PHOSPHATASE YWQE"/>
    <property type="match status" value="1"/>
</dbReference>
<dbReference type="AlphaFoldDB" id="A0A518BWF5"/>
<evidence type="ECO:0000256" key="3">
    <source>
        <dbReference type="ARBA" id="ARBA00022801"/>
    </source>
</evidence>